<keyword evidence="2" id="KW-1185">Reference proteome</keyword>
<accession>A0ACB9EF73</accession>
<evidence type="ECO:0000313" key="2">
    <source>
        <dbReference type="Proteomes" id="UP001055879"/>
    </source>
</evidence>
<evidence type="ECO:0000313" key="1">
    <source>
        <dbReference type="EMBL" id="KAI3757673.1"/>
    </source>
</evidence>
<comment type="caution">
    <text evidence="1">The sequence shown here is derived from an EMBL/GenBank/DDBJ whole genome shotgun (WGS) entry which is preliminary data.</text>
</comment>
<name>A0ACB9EF73_ARCLA</name>
<gene>
    <name evidence="1" type="ORF">L6452_05216</name>
</gene>
<organism evidence="1 2">
    <name type="scientific">Arctium lappa</name>
    <name type="common">Greater burdock</name>
    <name type="synonym">Lappa major</name>
    <dbReference type="NCBI Taxonomy" id="4217"/>
    <lineage>
        <taxon>Eukaryota</taxon>
        <taxon>Viridiplantae</taxon>
        <taxon>Streptophyta</taxon>
        <taxon>Embryophyta</taxon>
        <taxon>Tracheophyta</taxon>
        <taxon>Spermatophyta</taxon>
        <taxon>Magnoliopsida</taxon>
        <taxon>eudicotyledons</taxon>
        <taxon>Gunneridae</taxon>
        <taxon>Pentapetalae</taxon>
        <taxon>asterids</taxon>
        <taxon>campanulids</taxon>
        <taxon>Asterales</taxon>
        <taxon>Asteraceae</taxon>
        <taxon>Carduoideae</taxon>
        <taxon>Cardueae</taxon>
        <taxon>Arctiinae</taxon>
        <taxon>Arctium</taxon>
    </lineage>
</organism>
<sequence length="115" mass="13178">MLNLPNTPHEHSSPIQIYCFCIPYRWRKVSSSEAEEVEIRPNGITLWSRGVAAFKKIREWSEIVVGPRWKTFIRCFKHSNTFVTQSSKFQTTTTFSGGGRFGEEIGVKHMVAVVT</sequence>
<reference evidence="2" key="1">
    <citation type="journal article" date="2022" name="Mol. Ecol. Resour.">
        <title>The genomes of chicory, endive, great burdock and yacon provide insights into Asteraceae palaeo-polyploidization history and plant inulin production.</title>
        <authorList>
            <person name="Fan W."/>
            <person name="Wang S."/>
            <person name="Wang H."/>
            <person name="Wang A."/>
            <person name="Jiang F."/>
            <person name="Liu H."/>
            <person name="Zhao H."/>
            <person name="Xu D."/>
            <person name="Zhang Y."/>
        </authorList>
    </citation>
    <scope>NUCLEOTIDE SEQUENCE [LARGE SCALE GENOMIC DNA]</scope>
    <source>
        <strain evidence="2">cv. Niubang</strain>
    </source>
</reference>
<dbReference type="Proteomes" id="UP001055879">
    <property type="component" value="Linkage Group LG02"/>
</dbReference>
<reference evidence="1 2" key="2">
    <citation type="journal article" date="2022" name="Mol. Ecol. Resour.">
        <title>The genomes of chicory, endive, great burdock and yacon provide insights into Asteraceae paleo-polyploidization history and plant inulin production.</title>
        <authorList>
            <person name="Fan W."/>
            <person name="Wang S."/>
            <person name="Wang H."/>
            <person name="Wang A."/>
            <person name="Jiang F."/>
            <person name="Liu H."/>
            <person name="Zhao H."/>
            <person name="Xu D."/>
            <person name="Zhang Y."/>
        </authorList>
    </citation>
    <scope>NUCLEOTIDE SEQUENCE [LARGE SCALE GENOMIC DNA]</scope>
    <source>
        <strain evidence="2">cv. Niubang</strain>
    </source>
</reference>
<dbReference type="EMBL" id="CM042048">
    <property type="protein sequence ID" value="KAI3757673.1"/>
    <property type="molecule type" value="Genomic_DNA"/>
</dbReference>
<proteinExistence type="predicted"/>
<protein>
    <submittedName>
        <fullName evidence="1">Uncharacterized protein</fullName>
    </submittedName>
</protein>